<reference evidence="2" key="1">
    <citation type="submission" date="2022-07" db="EMBL/GenBank/DDBJ databases">
        <authorList>
            <person name="Macas J."/>
            <person name="Novak P."/>
            <person name="Neumann P."/>
        </authorList>
    </citation>
    <scope>NUCLEOTIDE SEQUENCE</scope>
</reference>
<dbReference type="Proteomes" id="UP001152484">
    <property type="component" value="Unassembled WGS sequence"/>
</dbReference>
<dbReference type="AlphaFoldDB" id="A0A9P0ZRE8"/>
<comment type="caution">
    <text evidence="2">The sequence shown here is derived from an EMBL/GenBank/DDBJ whole genome shotgun (WGS) entry which is preliminary data.</text>
</comment>
<dbReference type="EMBL" id="CAMAPE010000053">
    <property type="protein sequence ID" value="CAH9109569.1"/>
    <property type="molecule type" value="Genomic_DNA"/>
</dbReference>
<sequence>MHCSICKLKGHTKKKCKSIPEQLSQAITKRPRGRPRKMNIDDQVSNTNHHSVVAQPSNRGRGGNRQRRGRGIQAVEGRNKVRGSTYIPAGFGIYYNSADGNQYINTMTNPMNVSEVSFPESLSPLSRQNESINASTGATAQLEHEGSVLILWIM</sequence>
<feature type="compositionally biased region" description="Polar residues" evidence="1">
    <location>
        <begin position="42"/>
        <end position="57"/>
    </location>
</feature>
<proteinExistence type="predicted"/>
<feature type="region of interest" description="Disordered" evidence="1">
    <location>
        <begin position="28"/>
        <end position="70"/>
    </location>
</feature>
<evidence type="ECO:0000313" key="3">
    <source>
        <dbReference type="Proteomes" id="UP001152484"/>
    </source>
</evidence>
<organism evidence="2 3">
    <name type="scientific">Cuscuta europaea</name>
    <name type="common">European dodder</name>
    <dbReference type="NCBI Taxonomy" id="41803"/>
    <lineage>
        <taxon>Eukaryota</taxon>
        <taxon>Viridiplantae</taxon>
        <taxon>Streptophyta</taxon>
        <taxon>Embryophyta</taxon>
        <taxon>Tracheophyta</taxon>
        <taxon>Spermatophyta</taxon>
        <taxon>Magnoliopsida</taxon>
        <taxon>eudicotyledons</taxon>
        <taxon>Gunneridae</taxon>
        <taxon>Pentapetalae</taxon>
        <taxon>asterids</taxon>
        <taxon>lamiids</taxon>
        <taxon>Solanales</taxon>
        <taxon>Convolvulaceae</taxon>
        <taxon>Cuscuteae</taxon>
        <taxon>Cuscuta</taxon>
        <taxon>Cuscuta subgen. Cuscuta</taxon>
    </lineage>
</organism>
<accession>A0A9P0ZRE8</accession>
<gene>
    <name evidence="2" type="ORF">CEURO_LOCUS18483</name>
</gene>
<keyword evidence="3" id="KW-1185">Reference proteome</keyword>
<evidence type="ECO:0000313" key="2">
    <source>
        <dbReference type="EMBL" id="CAH9109569.1"/>
    </source>
</evidence>
<evidence type="ECO:0000256" key="1">
    <source>
        <dbReference type="SAM" id="MobiDB-lite"/>
    </source>
</evidence>
<protein>
    <submittedName>
        <fullName evidence="2">Uncharacterized protein</fullName>
    </submittedName>
</protein>
<name>A0A9P0ZRE8_CUSEU</name>